<keyword evidence="2" id="KW-1185">Reference proteome</keyword>
<name>A0A549YJR3_9BACI</name>
<reference evidence="1 2" key="1">
    <citation type="submission" date="2019-07" db="EMBL/GenBank/DDBJ databases">
        <title>Genomic analysis of Lentibacillus sp. NKC851-2.</title>
        <authorList>
            <person name="Oh Y.J."/>
        </authorList>
    </citation>
    <scope>NUCLEOTIDE SEQUENCE [LARGE SCALE GENOMIC DNA]</scope>
    <source>
        <strain evidence="1 2">NKC851-2</strain>
    </source>
</reference>
<dbReference type="EMBL" id="VJMZ01000001">
    <property type="protein sequence ID" value="TRM12111.1"/>
    <property type="molecule type" value="Genomic_DNA"/>
</dbReference>
<evidence type="ECO:0000313" key="1">
    <source>
        <dbReference type="EMBL" id="TRM12111.1"/>
    </source>
</evidence>
<comment type="caution">
    <text evidence="1">The sequence shown here is derived from an EMBL/GenBank/DDBJ whole genome shotgun (WGS) entry which is preliminary data.</text>
</comment>
<gene>
    <name evidence="1" type="ORF">FH966_10680</name>
</gene>
<evidence type="ECO:0000313" key="2">
    <source>
        <dbReference type="Proteomes" id="UP000319280"/>
    </source>
</evidence>
<sequence length="195" mass="23011">MERKEDKGVFLMGGDRLIDNNDLYFYVYKSLKLSTKLKKNISVERIKTDTYRKELIFHPMWLAKLLVIADRKPFPPKQVPMICFVDAVSGYRGLSSEFKITKCSTEPTEMKEPKIVKQEDIERYIKDVQNRQINRSYILKKPRHKIVDYSLVYLPLWKIEIDSVLIPEPLILNANTGESEKYLSSQWGTDNWFLQ</sequence>
<dbReference type="AlphaFoldDB" id="A0A549YJR3"/>
<protein>
    <submittedName>
        <fullName evidence="1">Uncharacterized protein</fullName>
    </submittedName>
</protein>
<accession>A0A549YJR3</accession>
<proteinExistence type="predicted"/>
<dbReference type="RefSeq" id="WP_142791106.1">
    <property type="nucleotide sequence ID" value="NZ_VJMZ01000001.1"/>
</dbReference>
<organism evidence="1 2">
    <name type="scientific">Lentibacillus cibarius</name>
    <dbReference type="NCBI Taxonomy" id="2583219"/>
    <lineage>
        <taxon>Bacteria</taxon>
        <taxon>Bacillati</taxon>
        <taxon>Bacillota</taxon>
        <taxon>Bacilli</taxon>
        <taxon>Bacillales</taxon>
        <taxon>Bacillaceae</taxon>
        <taxon>Lentibacillus</taxon>
    </lineage>
</organism>
<dbReference type="Proteomes" id="UP000319280">
    <property type="component" value="Unassembled WGS sequence"/>
</dbReference>